<evidence type="ECO:0000313" key="4">
    <source>
        <dbReference type="Proteomes" id="UP001143372"/>
    </source>
</evidence>
<proteinExistence type="predicted"/>
<sequence length="184" mass="20466">MSGAPTFTAEDRAALLIARLRRYQIDVRPSDFFCDHAADLIEALQAQIKDSAKEIERTSRNRDMWRDQSGRQAEKLTAMCSTLSDERAASAAKDARIAELERSLRGRQRFQIGDAVEAASTCPEYLDWLGAELYVATIRADDLTGDISIETSDEWPPKSGRTDGWSETDLSPRLALHTATGEKS</sequence>
<gene>
    <name evidence="3" type="ORF">GCM10008179_28630</name>
</gene>
<evidence type="ECO:0000256" key="2">
    <source>
        <dbReference type="SAM" id="MobiDB-lite"/>
    </source>
</evidence>
<keyword evidence="4" id="KW-1185">Reference proteome</keyword>
<organism evidence="3 4">
    <name type="scientific">Hansschlegelia plantiphila</name>
    <dbReference type="NCBI Taxonomy" id="374655"/>
    <lineage>
        <taxon>Bacteria</taxon>
        <taxon>Pseudomonadati</taxon>
        <taxon>Pseudomonadota</taxon>
        <taxon>Alphaproteobacteria</taxon>
        <taxon>Hyphomicrobiales</taxon>
        <taxon>Methylopilaceae</taxon>
        <taxon>Hansschlegelia</taxon>
    </lineage>
</organism>
<dbReference type="EMBL" id="BSFI01000021">
    <property type="protein sequence ID" value="GLK69225.1"/>
    <property type="molecule type" value="Genomic_DNA"/>
</dbReference>
<dbReference type="AlphaFoldDB" id="A0A9W6J1R7"/>
<reference evidence="3" key="1">
    <citation type="journal article" date="2014" name="Int. J. Syst. Evol. Microbiol.">
        <title>Complete genome sequence of Corynebacterium casei LMG S-19264T (=DSM 44701T), isolated from a smear-ripened cheese.</title>
        <authorList>
            <consortium name="US DOE Joint Genome Institute (JGI-PGF)"/>
            <person name="Walter F."/>
            <person name="Albersmeier A."/>
            <person name="Kalinowski J."/>
            <person name="Ruckert C."/>
        </authorList>
    </citation>
    <scope>NUCLEOTIDE SEQUENCE</scope>
    <source>
        <strain evidence="3">VKM B-2347</strain>
    </source>
</reference>
<protein>
    <submittedName>
        <fullName evidence="3">Uncharacterized protein</fullName>
    </submittedName>
</protein>
<dbReference type="Proteomes" id="UP001143372">
    <property type="component" value="Unassembled WGS sequence"/>
</dbReference>
<reference evidence="3" key="2">
    <citation type="submission" date="2023-01" db="EMBL/GenBank/DDBJ databases">
        <authorList>
            <person name="Sun Q."/>
            <person name="Evtushenko L."/>
        </authorList>
    </citation>
    <scope>NUCLEOTIDE SEQUENCE</scope>
    <source>
        <strain evidence="3">VKM B-2347</strain>
    </source>
</reference>
<comment type="caution">
    <text evidence="3">The sequence shown here is derived from an EMBL/GenBank/DDBJ whole genome shotgun (WGS) entry which is preliminary data.</text>
</comment>
<keyword evidence="1" id="KW-0175">Coiled coil</keyword>
<evidence type="ECO:0000313" key="3">
    <source>
        <dbReference type="EMBL" id="GLK69225.1"/>
    </source>
</evidence>
<feature type="region of interest" description="Disordered" evidence="2">
    <location>
        <begin position="148"/>
        <end position="184"/>
    </location>
</feature>
<accession>A0A9W6J1R7</accession>
<dbReference type="RefSeq" id="WP_271169457.1">
    <property type="nucleotide sequence ID" value="NZ_BSFI01000021.1"/>
</dbReference>
<evidence type="ECO:0000256" key="1">
    <source>
        <dbReference type="SAM" id="Coils"/>
    </source>
</evidence>
<name>A0A9W6J1R7_9HYPH</name>
<feature type="coiled-coil region" evidence="1">
    <location>
        <begin position="34"/>
        <end position="61"/>
    </location>
</feature>